<name>A0A4Z2G8Q1_9TELE</name>
<proteinExistence type="predicted"/>
<evidence type="ECO:0000256" key="1">
    <source>
        <dbReference type="SAM" id="MobiDB-lite"/>
    </source>
</evidence>
<evidence type="ECO:0000313" key="3">
    <source>
        <dbReference type="Proteomes" id="UP000314294"/>
    </source>
</evidence>
<organism evidence="2 3">
    <name type="scientific">Liparis tanakae</name>
    <name type="common">Tanaka's snailfish</name>
    <dbReference type="NCBI Taxonomy" id="230148"/>
    <lineage>
        <taxon>Eukaryota</taxon>
        <taxon>Metazoa</taxon>
        <taxon>Chordata</taxon>
        <taxon>Craniata</taxon>
        <taxon>Vertebrata</taxon>
        <taxon>Euteleostomi</taxon>
        <taxon>Actinopterygii</taxon>
        <taxon>Neopterygii</taxon>
        <taxon>Teleostei</taxon>
        <taxon>Neoteleostei</taxon>
        <taxon>Acanthomorphata</taxon>
        <taxon>Eupercaria</taxon>
        <taxon>Perciformes</taxon>
        <taxon>Cottioidei</taxon>
        <taxon>Cottales</taxon>
        <taxon>Liparidae</taxon>
        <taxon>Liparis</taxon>
    </lineage>
</organism>
<reference evidence="2 3" key="1">
    <citation type="submission" date="2019-03" db="EMBL/GenBank/DDBJ databases">
        <title>First draft genome of Liparis tanakae, snailfish: a comprehensive survey of snailfish specific genes.</title>
        <authorList>
            <person name="Kim W."/>
            <person name="Song I."/>
            <person name="Jeong J.-H."/>
            <person name="Kim D."/>
            <person name="Kim S."/>
            <person name="Ryu S."/>
            <person name="Song J.Y."/>
            <person name="Lee S.K."/>
        </authorList>
    </citation>
    <scope>NUCLEOTIDE SEQUENCE [LARGE SCALE GENOMIC DNA]</scope>
    <source>
        <tissue evidence="2">Muscle</tissue>
    </source>
</reference>
<dbReference type="Proteomes" id="UP000314294">
    <property type="component" value="Unassembled WGS sequence"/>
</dbReference>
<comment type="caution">
    <text evidence="2">The sequence shown here is derived from an EMBL/GenBank/DDBJ whole genome shotgun (WGS) entry which is preliminary data.</text>
</comment>
<accession>A0A4Z2G8Q1</accession>
<gene>
    <name evidence="2" type="ORF">EYF80_039863</name>
</gene>
<dbReference type="EMBL" id="SRLO01000636">
    <property type="protein sequence ID" value="TNN49926.1"/>
    <property type="molecule type" value="Genomic_DNA"/>
</dbReference>
<keyword evidence="3" id="KW-1185">Reference proteome</keyword>
<dbReference type="OrthoDB" id="49395at2759"/>
<feature type="region of interest" description="Disordered" evidence="1">
    <location>
        <begin position="55"/>
        <end position="88"/>
    </location>
</feature>
<protein>
    <submittedName>
        <fullName evidence="2">Uncharacterized protein</fullName>
    </submittedName>
</protein>
<dbReference type="AlphaFoldDB" id="A0A4Z2G8Q1"/>
<evidence type="ECO:0000313" key="2">
    <source>
        <dbReference type="EMBL" id="TNN49926.1"/>
    </source>
</evidence>
<sequence length="88" mass="9310">MNELVSPPHEAAHDRVSRAETCGRGLAASAVGSPARRCQEAQALLSAALRQHSLGEDVRSPGPAQSFLAKQRQSTRARRASSASPPPR</sequence>